<sequence>MEDFAGYRQELKWNYPIRRRSTRDHPSSSSPSQLHINLHFTFQTTYVIYFLSQDPTQPPRIGSPGIDPPDIQNSININLQTLCRKQKARETLIEELQGWPVPDDHKLRDFVKFALMKSRQAVISMPPGHSVLYLYFTVVAKNKRVVYPRRRVIERVVQRSMEEYEASNYMVPAEDSSIESLDKMIVDSGTCSICLEEFFPANGGCEVVCMPCKHIFHEDCIKKWLGTSHYCPVCRFEMPAKTQMLKNS</sequence>
<evidence type="ECO:0000256" key="4">
    <source>
        <dbReference type="ARBA" id="ARBA00022771"/>
    </source>
</evidence>
<dbReference type="AlphaFoldDB" id="A0AAV6XVF6"/>
<dbReference type="GO" id="GO:0005737">
    <property type="term" value="C:cytoplasm"/>
    <property type="evidence" value="ECO:0007669"/>
    <property type="project" value="TreeGrafter"/>
</dbReference>
<dbReference type="EC" id="2.3.2.27" evidence="2"/>
<comment type="caution">
    <text evidence="8">The sequence shown here is derived from an EMBL/GenBank/DDBJ whole genome shotgun (WGS) entry which is preliminary data.</text>
</comment>
<dbReference type="PROSITE" id="PS50089">
    <property type="entry name" value="ZF_RING_2"/>
    <property type="match status" value="1"/>
</dbReference>
<evidence type="ECO:0000259" key="7">
    <source>
        <dbReference type="PROSITE" id="PS50089"/>
    </source>
</evidence>
<keyword evidence="5" id="KW-0862">Zinc</keyword>
<gene>
    <name evidence="8" type="ORF">BUALT_Bualt05G0150500</name>
</gene>
<keyword evidence="3" id="KW-0479">Metal-binding</keyword>
<dbReference type="Pfam" id="PF13639">
    <property type="entry name" value="zf-RING_2"/>
    <property type="match status" value="1"/>
</dbReference>
<evidence type="ECO:0000256" key="1">
    <source>
        <dbReference type="ARBA" id="ARBA00000900"/>
    </source>
</evidence>
<dbReference type="PANTHER" id="PTHR15710">
    <property type="entry name" value="E3 UBIQUITIN-PROTEIN LIGASE PRAJA"/>
    <property type="match status" value="1"/>
</dbReference>
<dbReference type="GO" id="GO:0061630">
    <property type="term" value="F:ubiquitin protein ligase activity"/>
    <property type="evidence" value="ECO:0007669"/>
    <property type="project" value="UniProtKB-EC"/>
</dbReference>
<dbReference type="EMBL" id="WHWC01000005">
    <property type="protein sequence ID" value="KAG8383108.1"/>
    <property type="molecule type" value="Genomic_DNA"/>
</dbReference>
<organism evidence="8 9">
    <name type="scientific">Buddleja alternifolia</name>
    <dbReference type="NCBI Taxonomy" id="168488"/>
    <lineage>
        <taxon>Eukaryota</taxon>
        <taxon>Viridiplantae</taxon>
        <taxon>Streptophyta</taxon>
        <taxon>Embryophyta</taxon>
        <taxon>Tracheophyta</taxon>
        <taxon>Spermatophyta</taxon>
        <taxon>Magnoliopsida</taxon>
        <taxon>eudicotyledons</taxon>
        <taxon>Gunneridae</taxon>
        <taxon>Pentapetalae</taxon>
        <taxon>asterids</taxon>
        <taxon>lamiids</taxon>
        <taxon>Lamiales</taxon>
        <taxon>Scrophulariaceae</taxon>
        <taxon>Buddlejeae</taxon>
        <taxon>Buddleja</taxon>
    </lineage>
</organism>
<evidence type="ECO:0000313" key="9">
    <source>
        <dbReference type="Proteomes" id="UP000826271"/>
    </source>
</evidence>
<protein>
    <recommendedName>
        <fullName evidence="2">RING-type E3 ubiquitin transferase</fullName>
        <ecNumber evidence="2">2.3.2.27</ecNumber>
    </recommendedName>
</protein>
<keyword evidence="4 6" id="KW-0863">Zinc-finger</keyword>
<dbReference type="GO" id="GO:0016567">
    <property type="term" value="P:protein ubiquitination"/>
    <property type="evidence" value="ECO:0007669"/>
    <property type="project" value="TreeGrafter"/>
</dbReference>
<accession>A0AAV6XVF6</accession>
<dbReference type="GO" id="GO:0008270">
    <property type="term" value="F:zinc ion binding"/>
    <property type="evidence" value="ECO:0007669"/>
    <property type="project" value="UniProtKB-KW"/>
</dbReference>
<evidence type="ECO:0000256" key="3">
    <source>
        <dbReference type="ARBA" id="ARBA00022723"/>
    </source>
</evidence>
<reference evidence="8" key="1">
    <citation type="submission" date="2019-10" db="EMBL/GenBank/DDBJ databases">
        <authorList>
            <person name="Zhang R."/>
            <person name="Pan Y."/>
            <person name="Wang J."/>
            <person name="Ma R."/>
            <person name="Yu S."/>
        </authorList>
    </citation>
    <scope>NUCLEOTIDE SEQUENCE</scope>
    <source>
        <strain evidence="8">LA-IB0</strain>
        <tissue evidence="8">Leaf</tissue>
    </source>
</reference>
<evidence type="ECO:0000256" key="6">
    <source>
        <dbReference type="PROSITE-ProRule" id="PRU00175"/>
    </source>
</evidence>
<keyword evidence="9" id="KW-1185">Reference proteome</keyword>
<proteinExistence type="predicted"/>
<evidence type="ECO:0000313" key="8">
    <source>
        <dbReference type="EMBL" id="KAG8383108.1"/>
    </source>
</evidence>
<dbReference type="Proteomes" id="UP000826271">
    <property type="component" value="Unassembled WGS sequence"/>
</dbReference>
<dbReference type="SUPFAM" id="SSF57850">
    <property type="entry name" value="RING/U-box"/>
    <property type="match status" value="1"/>
</dbReference>
<feature type="domain" description="RING-type" evidence="7">
    <location>
        <begin position="191"/>
        <end position="235"/>
    </location>
</feature>
<name>A0AAV6XVF6_9LAMI</name>
<dbReference type="PANTHER" id="PTHR15710:SF77">
    <property type="entry name" value="RING-H2 FINGER PROTEIN ATL21B"/>
    <property type="match status" value="1"/>
</dbReference>
<dbReference type="Gene3D" id="3.30.40.10">
    <property type="entry name" value="Zinc/RING finger domain, C3HC4 (zinc finger)"/>
    <property type="match status" value="1"/>
</dbReference>
<evidence type="ECO:0000256" key="5">
    <source>
        <dbReference type="ARBA" id="ARBA00022833"/>
    </source>
</evidence>
<dbReference type="InterPro" id="IPR013083">
    <property type="entry name" value="Znf_RING/FYVE/PHD"/>
</dbReference>
<dbReference type="SMART" id="SM00184">
    <property type="entry name" value="RING"/>
    <property type="match status" value="1"/>
</dbReference>
<comment type="catalytic activity">
    <reaction evidence="1">
        <text>S-ubiquitinyl-[E2 ubiquitin-conjugating enzyme]-L-cysteine + [acceptor protein]-L-lysine = [E2 ubiquitin-conjugating enzyme]-L-cysteine + N(6)-ubiquitinyl-[acceptor protein]-L-lysine.</text>
        <dbReference type="EC" id="2.3.2.27"/>
    </reaction>
</comment>
<evidence type="ECO:0000256" key="2">
    <source>
        <dbReference type="ARBA" id="ARBA00012483"/>
    </source>
</evidence>
<dbReference type="InterPro" id="IPR001841">
    <property type="entry name" value="Znf_RING"/>
</dbReference>